<sequence>MPEVSARLDESLQELLKEMAAEGEPEGQRPSLLKSESVQAALEAMIRLLDANAGACQVTHLSLARVLRATFSPGDLFPVR</sequence>
<dbReference type="AlphaFoldDB" id="A0A812K387"/>
<protein>
    <submittedName>
        <fullName evidence="1">Uncharacterized protein</fullName>
    </submittedName>
</protein>
<proteinExistence type="predicted"/>
<dbReference type="EMBL" id="CAJNDS010000524">
    <property type="protein sequence ID" value="CAE7214887.1"/>
    <property type="molecule type" value="Genomic_DNA"/>
</dbReference>
<reference evidence="1" key="1">
    <citation type="submission" date="2021-02" db="EMBL/GenBank/DDBJ databases">
        <authorList>
            <person name="Dougan E. K."/>
            <person name="Rhodes N."/>
            <person name="Thang M."/>
            <person name="Chan C."/>
        </authorList>
    </citation>
    <scope>NUCLEOTIDE SEQUENCE</scope>
</reference>
<evidence type="ECO:0000313" key="1">
    <source>
        <dbReference type="EMBL" id="CAE7214887.1"/>
    </source>
</evidence>
<accession>A0A812K387</accession>
<name>A0A812K387_9DINO</name>
<gene>
    <name evidence="1" type="ORF">SNAT2548_LOCUS7490</name>
</gene>
<dbReference type="Proteomes" id="UP000604046">
    <property type="component" value="Unassembled WGS sequence"/>
</dbReference>
<comment type="caution">
    <text evidence="1">The sequence shown here is derived from an EMBL/GenBank/DDBJ whole genome shotgun (WGS) entry which is preliminary data.</text>
</comment>
<organism evidence="1 2">
    <name type="scientific">Symbiodinium natans</name>
    <dbReference type="NCBI Taxonomy" id="878477"/>
    <lineage>
        <taxon>Eukaryota</taxon>
        <taxon>Sar</taxon>
        <taxon>Alveolata</taxon>
        <taxon>Dinophyceae</taxon>
        <taxon>Suessiales</taxon>
        <taxon>Symbiodiniaceae</taxon>
        <taxon>Symbiodinium</taxon>
    </lineage>
</organism>
<keyword evidence="2" id="KW-1185">Reference proteome</keyword>
<evidence type="ECO:0000313" key="2">
    <source>
        <dbReference type="Proteomes" id="UP000604046"/>
    </source>
</evidence>